<dbReference type="PROSITE" id="PS50011">
    <property type="entry name" value="PROTEIN_KINASE_DOM"/>
    <property type="match status" value="1"/>
</dbReference>
<dbReference type="AlphaFoldDB" id="T0QG55"/>
<reference evidence="4 5" key="1">
    <citation type="submission" date="2012-04" db="EMBL/GenBank/DDBJ databases">
        <title>The Genome Sequence of Saprolegnia declina VS20.</title>
        <authorList>
            <consortium name="The Broad Institute Genome Sequencing Platform"/>
            <person name="Russ C."/>
            <person name="Nusbaum C."/>
            <person name="Tyler B."/>
            <person name="van West P."/>
            <person name="Dieguez-Uribeondo J."/>
            <person name="de Bruijn I."/>
            <person name="Tripathy S."/>
            <person name="Jiang R."/>
            <person name="Young S.K."/>
            <person name="Zeng Q."/>
            <person name="Gargeya S."/>
            <person name="Fitzgerald M."/>
            <person name="Haas B."/>
            <person name="Abouelleil A."/>
            <person name="Alvarado L."/>
            <person name="Arachchi H.M."/>
            <person name="Berlin A."/>
            <person name="Chapman S.B."/>
            <person name="Goldberg J."/>
            <person name="Griggs A."/>
            <person name="Gujja S."/>
            <person name="Hansen M."/>
            <person name="Howarth C."/>
            <person name="Imamovic A."/>
            <person name="Larimer J."/>
            <person name="McCowen C."/>
            <person name="Montmayeur A."/>
            <person name="Murphy C."/>
            <person name="Neiman D."/>
            <person name="Pearson M."/>
            <person name="Priest M."/>
            <person name="Roberts A."/>
            <person name="Saif S."/>
            <person name="Shea T."/>
            <person name="Sisk P."/>
            <person name="Sykes S."/>
            <person name="Wortman J."/>
            <person name="Nusbaum C."/>
            <person name="Birren B."/>
        </authorList>
    </citation>
    <scope>NUCLEOTIDE SEQUENCE [LARGE SCALE GENOMIC DNA]</scope>
    <source>
        <strain evidence="4 5">VS20</strain>
    </source>
</reference>
<dbReference type="Gene3D" id="1.10.510.10">
    <property type="entry name" value="Transferase(Phosphotransferase) domain 1"/>
    <property type="match status" value="1"/>
</dbReference>
<evidence type="ECO:0000313" key="4">
    <source>
        <dbReference type="EMBL" id="EQC33726.1"/>
    </source>
</evidence>
<sequence length="333" mass="36515">MATNRRRSALDGDRRRLIFGSPLFDTTSMGNCQGNCVTLDPLRSPPPQVRDPSLFRLKLGSVVQFRDLTLLTAAPALPPWASVHSGYYYGVPVLVKQLSRPSSAVVQCFNCAVRLLVTLDHPNILEFVGASLDAGPAIYMVTERLERGDLASLLASATPLSVTTRLSMMLDIARGLHYLHAQSPPIVHRNVTARNVHITGDFRAKVANFDLCQADALVENGFDLGLLVDDANGDKNAANVEDNLVDELANVYCYGRVLVHIVTRQRTTVDDGTTGHSYEKDAIGAWPTDVLGLVDACAHRVPSDRPTFSDIVDRLGSLLIRMEQLAIEWRLDD</sequence>
<dbReference type="RefSeq" id="XP_008612949.1">
    <property type="nucleotide sequence ID" value="XM_008614727.1"/>
</dbReference>
<dbReference type="InParanoid" id="T0QG55"/>
<dbReference type="PANTHER" id="PTHR44329:SF298">
    <property type="entry name" value="MIXED LINEAGE KINASE DOMAIN-LIKE PROTEIN"/>
    <property type="match status" value="1"/>
</dbReference>
<organism evidence="4 5">
    <name type="scientific">Saprolegnia diclina (strain VS20)</name>
    <dbReference type="NCBI Taxonomy" id="1156394"/>
    <lineage>
        <taxon>Eukaryota</taxon>
        <taxon>Sar</taxon>
        <taxon>Stramenopiles</taxon>
        <taxon>Oomycota</taxon>
        <taxon>Saprolegniomycetes</taxon>
        <taxon>Saprolegniales</taxon>
        <taxon>Saprolegniaceae</taxon>
        <taxon>Saprolegnia</taxon>
    </lineage>
</organism>
<feature type="domain" description="Protein kinase" evidence="3">
    <location>
        <begin position="48"/>
        <end position="319"/>
    </location>
</feature>
<keyword evidence="5" id="KW-1185">Reference proteome</keyword>
<keyword evidence="2" id="KW-0067">ATP-binding</keyword>
<keyword evidence="4" id="KW-0808">Transferase</keyword>
<name>T0QG55_SAPDV</name>
<dbReference type="eggNOG" id="KOG0192">
    <property type="taxonomic scope" value="Eukaryota"/>
</dbReference>
<gene>
    <name evidence="4" type="ORF">SDRG_08829</name>
</gene>
<dbReference type="InterPro" id="IPR001245">
    <property type="entry name" value="Ser-Thr/Tyr_kinase_cat_dom"/>
</dbReference>
<dbReference type="PANTHER" id="PTHR44329">
    <property type="entry name" value="SERINE/THREONINE-PROTEIN KINASE TNNI3K-RELATED"/>
    <property type="match status" value="1"/>
</dbReference>
<dbReference type="InterPro" id="IPR000719">
    <property type="entry name" value="Prot_kinase_dom"/>
</dbReference>
<evidence type="ECO:0000256" key="1">
    <source>
        <dbReference type="ARBA" id="ARBA00022741"/>
    </source>
</evidence>
<dbReference type="GO" id="GO:0005524">
    <property type="term" value="F:ATP binding"/>
    <property type="evidence" value="ECO:0007669"/>
    <property type="project" value="UniProtKB-KW"/>
</dbReference>
<protein>
    <submittedName>
        <fullName evidence="4">TKL protein kinase</fullName>
    </submittedName>
</protein>
<proteinExistence type="predicted"/>
<dbReference type="GO" id="GO:0004674">
    <property type="term" value="F:protein serine/threonine kinase activity"/>
    <property type="evidence" value="ECO:0007669"/>
    <property type="project" value="TreeGrafter"/>
</dbReference>
<dbReference type="VEuPathDB" id="FungiDB:SDRG_08829"/>
<accession>T0QG55</accession>
<dbReference type="SUPFAM" id="SSF56112">
    <property type="entry name" value="Protein kinase-like (PK-like)"/>
    <property type="match status" value="1"/>
</dbReference>
<dbReference type="EMBL" id="JH767158">
    <property type="protein sequence ID" value="EQC33726.1"/>
    <property type="molecule type" value="Genomic_DNA"/>
</dbReference>
<keyword evidence="4" id="KW-0418">Kinase</keyword>
<dbReference type="InterPro" id="IPR011009">
    <property type="entry name" value="Kinase-like_dom_sf"/>
</dbReference>
<dbReference type="GeneID" id="19949556"/>
<dbReference type="Pfam" id="PF07714">
    <property type="entry name" value="PK_Tyr_Ser-Thr"/>
    <property type="match status" value="1"/>
</dbReference>
<evidence type="ECO:0000256" key="2">
    <source>
        <dbReference type="ARBA" id="ARBA00022840"/>
    </source>
</evidence>
<dbReference type="OrthoDB" id="3260955at2759"/>
<dbReference type="Proteomes" id="UP000030762">
    <property type="component" value="Unassembled WGS sequence"/>
</dbReference>
<dbReference type="STRING" id="1156394.T0QG55"/>
<evidence type="ECO:0000259" key="3">
    <source>
        <dbReference type="PROSITE" id="PS50011"/>
    </source>
</evidence>
<evidence type="ECO:0000313" key="5">
    <source>
        <dbReference type="Proteomes" id="UP000030762"/>
    </source>
</evidence>
<keyword evidence="1" id="KW-0547">Nucleotide-binding</keyword>
<dbReference type="InterPro" id="IPR051681">
    <property type="entry name" value="Ser/Thr_Kinases-Pseudokinases"/>
</dbReference>